<dbReference type="KEGG" id="tet:TTHERM_00058650"/>
<dbReference type="AlphaFoldDB" id="I7LTV3"/>
<gene>
    <name evidence="2" type="ORF">TTHERM_00058650</name>
</gene>
<feature type="compositionally biased region" description="Polar residues" evidence="1">
    <location>
        <begin position="620"/>
        <end position="632"/>
    </location>
</feature>
<reference evidence="3" key="1">
    <citation type="journal article" date="2006" name="PLoS Biol.">
        <title>Macronuclear genome sequence of the ciliate Tetrahymena thermophila, a model eukaryote.</title>
        <authorList>
            <person name="Eisen J.A."/>
            <person name="Coyne R.S."/>
            <person name="Wu M."/>
            <person name="Wu D."/>
            <person name="Thiagarajan M."/>
            <person name="Wortman J.R."/>
            <person name="Badger J.H."/>
            <person name="Ren Q."/>
            <person name="Amedeo P."/>
            <person name="Jones K.M."/>
            <person name="Tallon L.J."/>
            <person name="Delcher A.L."/>
            <person name="Salzberg S.L."/>
            <person name="Silva J.C."/>
            <person name="Haas B.J."/>
            <person name="Majoros W.H."/>
            <person name="Farzad M."/>
            <person name="Carlton J.M."/>
            <person name="Smith R.K. Jr."/>
            <person name="Garg J."/>
            <person name="Pearlman R.E."/>
            <person name="Karrer K.M."/>
            <person name="Sun L."/>
            <person name="Manning G."/>
            <person name="Elde N.C."/>
            <person name="Turkewitz A.P."/>
            <person name="Asai D.J."/>
            <person name="Wilkes D.E."/>
            <person name="Wang Y."/>
            <person name="Cai H."/>
            <person name="Collins K."/>
            <person name="Stewart B.A."/>
            <person name="Lee S.R."/>
            <person name="Wilamowska K."/>
            <person name="Weinberg Z."/>
            <person name="Ruzzo W.L."/>
            <person name="Wloga D."/>
            <person name="Gaertig J."/>
            <person name="Frankel J."/>
            <person name="Tsao C.-C."/>
            <person name="Gorovsky M.A."/>
            <person name="Keeling P.J."/>
            <person name="Waller R.F."/>
            <person name="Patron N.J."/>
            <person name="Cherry J.M."/>
            <person name="Stover N.A."/>
            <person name="Krieger C.J."/>
            <person name="del Toro C."/>
            <person name="Ryder H.F."/>
            <person name="Williamson S.C."/>
            <person name="Barbeau R.A."/>
            <person name="Hamilton E.P."/>
            <person name="Orias E."/>
        </authorList>
    </citation>
    <scope>NUCLEOTIDE SEQUENCE [LARGE SCALE GENOMIC DNA]</scope>
    <source>
        <strain evidence="3">SB210</strain>
    </source>
</reference>
<keyword evidence="3" id="KW-1185">Reference proteome</keyword>
<evidence type="ECO:0000313" key="2">
    <source>
        <dbReference type="EMBL" id="EAR87353.2"/>
    </source>
</evidence>
<dbReference type="GeneID" id="7829567"/>
<name>I7LTV3_TETTS</name>
<dbReference type="RefSeq" id="XP_001007598.2">
    <property type="nucleotide sequence ID" value="XM_001007598.2"/>
</dbReference>
<sequence length="782" mass="91194">MEVYKPLDFQQVTKKNAKDQNQTSLNIKNEIKLDQQICRGQESIGKPADATKVQKSVKDTKYLTVINNANNINEKVQAKALDVKQTAQESQTNKSFEVKAIVNQQYINNFKDEQQSQNKLSSCNSKVTISSNLSFDLSLDNTQKEEQKKQGYFYQKFEDDQKQKQECQENIINDFQEQYSSSFLSECQSQSSNKQAQNNEYQFEQLSLSNKCTNSQFLIDKNDQQINNQFVKGQSFQSTLDASGQIEYHSNKKSQIKINYAKNEALLQINTNQLNNQSQQNVFQFEDIKQDQHLIKDPLIIGFEKNQLQQNDVKKQQNTSSNISQYIQKIKHRKVLCDNTKVNFLDNSCRIEHLNEVNSKNNQNLLEIEQNIKVNESKSTVNSQPNRKRVLSQQVYNNNQQKQQICNYNLQKQDQTYQQKSLTPISCSQGKQNQQHFKIEGLKQIDMIKSTGFQFIPQKNESQEKAVNLNYNFIIKQKLNSIQNTNQNKDIVRNDQKNVLEIRFGQNIDIEQSINPQKLIISQNQQAKNEKIQLFNQINEQKQVQNYFLNSQYESNQDQAKKINLLEQINNIYDTPSSVKNIMQNIKSRSNSLSHNFKSSQNQKKKQTETPKNNEHQQKTKQQGQNLKASSTKNKNNLQNNTKNDVKILNIDKQNTKIRSNTLILNNSPNSNYSNEISNISGIKTADNKKAENVNFRRRSNTNIQKNNTQTPNLDQKQSKDLNQRYTNLFNQLNLDWKIQNIKNFIEQCHPEKIMQRSSFMKQQQKKSKQVRFLEDIDLDMS</sequence>
<proteinExistence type="predicted"/>
<protein>
    <submittedName>
        <fullName evidence="2">Uncharacterized protein</fullName>
    </submittedName>
</protein>
<evidence type="ECO:0000256" key="1">
    <source>
        <dbReference type="SAM" id="MobiDB-lite"/>
    </source>
</evidence>
<dbReference type="EMBL" id="GG662853">
    <property type="protein sequence ID" value="EAR87353.2"/>
    <property type="molecule type" value="Genomic_DNA"/>
</dbReference>
<feature type="compositionally biased region" description="Basic and acidic residues" evidence="1">
    <location>
        <begin position="606"/>
        <end position="618"/>
    </location>
</feature>
<accession>I7LTV3</accession>
<organism evidence="2 3">
    <name type="scientific">Tetrahymena thermophila (strain SB210)</name>
    <dbReference type="NCBI Taxonomy" id="312017"/>
    <lineage>
        <taxon>Eukaryota</taxon>
        <taxon>Sar</taxon>
        <taxon>Alveolata</taxon>
        <taxon>Ciliophora</taxon>
        <taxon>Intramacronucleata</taxon>
        <taxon>Oligohymenophorea</taxon>
        <taxon>Hymenostomatida</taxon>
        <taxon>Tetrahymenina</taxon>
        <taxon>Tetrahymenidae</taxon>
        <taxon>Tetrahymena</taxon>
    </lineage>
</organism>
<dbReference type="InParanoid" id="I7LTV3"/>
<feature type="region of interest" description="Disordered" evidence="1">
    <location>
        <begin position="589"/>
        <end position="645"/>
    </location>
</feature>
<dbReference type="Proteomes" id="UP000009168">
    <property type="component" value="Unassembled WGS sequence"/>
</dbReference>
<feature type="compositionally biased region" description="Low complexity" evidence="1">
    <location>
        <begin position="633"/>
        <end position="643"/>
    </location>
</feature>
<evidence type="ECO:0000313" key="3">
    <source>
        <dbReference type="Proteomes" id="UP000009168"/>
    </source>
</evidence>
<dbReference type="FunCoup" id="I7LTV3">
    <property type="interactions" value="2"/>
</dbReference>